<evidence type="ECO:0000313" key="2">
    <source>
        <dbReference type="Proteomes" id="UP000289340"/>
    </source>
</evidence>
<protein>
    <submittedName>
        <fullName evidence="1">Uncharacterized protein</fullName>
    </submittedName>
</protein>
<organism evidence="1 2">
    <name type="scientific">Glycine soja</name>
    <name type="common">Wild soybean</name>
    <dbReference type="NCBI Taxonomy" id="3848"/>
    <lineage>
        <taxon>Eukaryota</taxon>
        <taxon>Viridiplantae</taxon>
        <taxon>Streptophyta</taxon>
        <taxon>Embryophyta</taxon>
        <taxon>Tracheophyta</taxon>
        <taxon>Spermatophyta</taxon>
        <taxon>Magnoliopsida</taxon>
        <taxon>eudicotyledons</taxon>
        <taxon>Gunneridae</taxon>
        <taxon>Pentapetalae</taxon>
        <taxon>rosids</taxon>
        <taxon>fabids</taxon>
        <taxon>Fabales</taxon>
        <taxon>Fabaceae</taxon>
        <taxon>Papilionoideae</taxon>
        <taxon>50 kb inversion clade</taxon>
        <taxon>NPAAA clade</taxon>
        <taxon>indigoferoid/millettioid clade</taxon>
        <taxon>Phaseoleae</taxon>
        <taxon>Glycine</taxon>
        <taxon>Glycine subgen. Soja</taxon>
    </lineage>
</organism>
<dbReference type="Proteomes" id="UP000289340">
    <property type="component" value="Chromosome 9"/>
</dbReference>
<proteinExistence type="predicted"/>
<gene>
    <name evidence="1" type="ORF">D0Y65_024091</name>
</gene>
<sequence length="52" mass="5887">MLYYCSWVCDNQEGLGAEYTSQPTTYETSRPDLLSGPHVLAKVTKLCLSIFR</sequence>
<dbReference type="EMBL" id="QZWG01000009">
    <property type="protein sequence ID" value="RZB91937.1"/>
    <property type="molecule type" value="Genomic_DNA"/>
</dbReference>
<dbReference type="AlphaFoldDB" id="A0A445J0R9"/>
<evidence type="ECO:0000313" key="1">
    <source>
        <dbReference type="EMBL" id="RZB91937.1"/>
    </source>
</evidence>
<name>A0A445J0R9_GLYSO</name>
<keyword evidence="2" id="KW-1185">Reference proteome</keyword>
<comment type="caution">
    <text evidence="1">The sequence shown here is derived from an EMBL/GenBank/DDBJ whole genome shotgun (WGS) entry which is preliminary data.</text>
</comment>
<accession>A0A445J0R9</accession>
<reference evidence="1 2" key="1">
    <citation type="submission" date="2018-09" db="EMBL/GenBank/DDBJ databases">
        <title>A high-quality reference genome of wild soybean provides a powerful tool to mine soybean genomes.</title>
        <authorList>
            <person name="Xie M."/>
            <person name="Chung C.Y.L."/>
            <person name="Li M.-W."/>
            <person name="Wong F.-L."/>
            <person name="Chan T.-F."/>
            <person name="Lam H.-M."/>
        </authorList>
    </citation>
    <scope>NUCLEOTIDE SEQUENCE [LARGE SCALE GENOMIC DNA]</scope>
    <source>
        <strain evidence="2">cv. W05</strain>
        <tissue evidence="1">Hypocotyl of etiolated seedlings</tissue>
    </source>
</reference>